<keyword evidence="5" id="KW-1185">Reference proteome</keyword>
<keyword evidence="1" id="KW-1133">Transmembrane helix</keyword>
<gene>
    <name evidence="4" type="ORF">PQO05_18155</name>
</gene>
<keyword evidence="1" id="KW-0812">Transmembrane</keyword>
<reference evidence="4 5" key="1">
    <citation type="submission" date="2023-02" db="EMBL/GenBank/DDBJ databases">
        <title>Genome sequence of Mucilaginibacter jinjuensis strain KACC 16571.</title>
        <authorList>
            <person name="Kim S."/>
            <person name="Heo J."/>
            <person name="Kwon S.-W."/>
        </authorList>
    </citation>
    <scope>NUCLEOTIDE SEQUENCE [LARGE SCALE GENOMIC DNA]</scope>
    <source>
        <strain evidence="4 5">KACC 16571</strain>
    </source>
</reference>
<dbReference type="PIRSF" id="PIRSF018266">
    <property type="entry name" value="FecR"/>
    <property type="match status" value="1"/>
</dbReference>
<evidence type="ECO:0000256" key="1">
    <source>
        <dbReference type="SAM" id="Phobius"/>
    </source>
</evidence>
<name>A0ABY7T2J9_9SPHI</name>
<dbReference type="Gene3D" id="2.60.120.1440">
    <property type="match status" value="1"/>
</dbReference>
<dbReference type="InterPro" id="IPR012373">
    <property type="entry name" value="Ferrdict_sens_TM"/>
</dbReference>
<dbReference type="PANTHER" id="PTHR30273:SF2">
    <property type="entry name" value="PROTEIN FECR"/>
    <property type="match status" value="1"/>
</dbReference>
<protein>
    <submittedName>
        <fullName evidence="4">FecR domain-containing protein</fullName>
    </submittedName>
</protein>
<dbReference type="Pfam" id="PF16344">
    <property type="entry name" value="FecR_C"/>
    <property type="match status" value="1"/>
</dbReference>
<dbReference type="EMBL" id="CP117167">
    <property type="protein sequence ID" value="WCT10664.1"/>
    <property type="molecule type" value="Genomic_DNA"/>
</dbReference>
<evidence type="ECO:0000313" key="4">
    <source>
        <dbReference type="EMBL" id="WCT10664.1"/>
    </source>
</evidence>
<keyword evidence="1" id="KW-0472">Membrane</keyword>
<dbReference type="Proteomes" id="UP001216139">
    <property type="component" value="Chromosome"/>
</dbReference>
<sequence length="326" mass="37123">MDSRIQELFERYQLGTATEAERKLVEDWFARFNQEPQHQLNPQQEAELFSSVDRNINFLLATQSRKRLIDNRWFQAAAILLVSLTAGLVFFLLPKRNNQEAVTYAYFKTPNGARRSFALPDGSTIVLNSGSTIKIPSNFGRQSREIILTGEAFFEIKHDAEKPFTIHSGKLLITDLGTAFNVKAYPEDGKVQVAVESGEVKVEKNNPNGKPLLFAGSLTGNHQFTYDKLSDHYTVNDIQPGDMLGWRQNRLRFDNATFNEIAHTLERWYNVKINLKGTNDHCRLYTVAFDNEPIDKVLNVLGNLSGADYQIHNKTVTLNLPKCKRQ</sequence>
<dbReference type="RefSeq" id="WP_273628856.1">
    <property type="nucleotide sequence ID" value="NZ_CP117167.1"/>
</dbReference>
<dbReference type="InterPro" id="IPR032508">
    <property type="entry name" value="FecR_C"/>
</dbReference>
<dbReference type="Pfam" id="PF04773">
    <property type="entry name" value="FecR"/>
    <property type="match status" value="1"/>
</dbReference>
<accession>A0ABY7T2J9</accession>
<evidence type="ECO:0000259" key="3">
    <source>
        <dbReference type="Pfam" id="PF16344"/>
    </source>
</evidence>
<evidence type="ECO:0000259" key="2">
    <source>
        <dbReference type="Pfam" id="PF04773"/>
    </source>
</evidence>
<evidence type="ECO:0000313" key="5">
    <source>
        <dbReference type="Proteomes" id="UP001216139"/>
    </source>
</evidence>
<organism evidence="4 5">
    <name type="scientific">Mucilaginibacter jinjuensis</name>
    <dbReference type="NCBI Taxonomy" id="1176721"/>
    <lineage>
        <taxon>Bacteria</taxon>
        <taxon>Pseudomonadati</taxon>
        <taxon>Bacteroidota</taxon>
        <taxon>Sphingobacteriia</taxon>
        <taxon>Sphingobacteriales</taxon>
        <taxon>Sphingobacteriaceae</taxon>
        <taxon>Mucilaginibacter</taxon>
    </lineage>
</organism>
<dbReference type="Gene3D" id="3.55.50.30">
    <property type="match status" value="1"/>
</dbReference>
<dbReference type="PANTHER" id="PTHR30273">
    <property type="entry name" value="PERIPLASMIC SIGNAL SENSOR AND SIGMA FACTOR ACTIVATOR FECR-RELATED"/>
    <property type="match status" value="1"/>
</dbReference>
<feature type="transmembrane region" description="Helical" evidence="1">
    <location>
        <begin position="73"/>
        <end position="93"/>
    </location>
</feature>
<feature type="domain" description="FecR protein" evidence="2">
    <location>
        <begin position="108"/>
        <end position="201"/>
    </location>
</feature>
<feature type="domain" description="Protein FecR C-terminal" evidence="3">
    <location>
        <begin position="250"/>
        <end position="318"/>
    </location>
</feature>
<proteinExistence type="predicted"/>
<dbReference type="InterPro" id="IPR006860">
    <property type="entry name" value="FecR"/>
</dbReference>